<keyword evidence="3 13" id="KW-0819">tRNA processing</keyword>
<comment type="caution">
    <text evidence="15">The sequence shown here is derived from an EMBL/GenBank/DDBJ whole genome shotgun (WGS) entry which is preliminary data.</text>
</comment>
<comment type="function">
    <text evidence="12 13">Zinc phosphodiesterase, which displays some tRNA 3'-processing endonuclease activity. Probably involved in tRNA maturation, by removing a 3'-trailer from precursor tRNA.</text>
</comment>
<dbReference type="Pfam" id="PF23023">
    <property type="entry name" value="Anti-Pycsar_Apyc1"/>
    <property type="match status" value="1"/>
</dbReference>
<comment type="catalytic activity">
    <reaction evidence="13">
        <text>Endonucleolytic cleavage of RNA, removing extra 3' nucleotides from tRNA precursor, generating 3' termini of tRNAs. A 3'-hydroxy group is left at the tRNA terminus and a 5'-phosphoryl group is left at the trailer molecule.</text>
        <dbReference type="EC" id="3.1.26.11"/>
    </reaction>
</comment>
<dbReference type="EC" id="3.1.26.11" evidence="2 13"/>
<dbReference type="FunFam" id="3.60.15.10:FF:000002">
    <property type="entry name" value="Ribonuclease Z"/>
    <property type="match status" value="1"/>
</dbReference>
<evidence type="ECO:0000256" key="10">
    <source>
        <dbReference type="ARBA" id="ARBA00034301"/>
    </source>
</evidence>
<evidence type="ECO:0000256" key="9">
    <source>
        <dbReference type="ARBA" id="ARBA00034221"/>
    </source>
</evidence>
<dbReference type="Proteomes" id="UP000245202">
    <property type="component" value="Unassembled WGS sequence"/>
</dbReference>
<dbReference type="SUPFAM" id="SSF56281">
    <property type="entry name" value="Metallo-hydrolase/oxidoreductase"/>
    <property type="match status" value="1"/>
</dbReference>
<dbReference type="RefSeq" id="WP_087569365.1">
    <property type="nucleotide sequence ID" value="NZ_BDQX01000116.1"/>
</dbReference>
<evidence type="ECO:0000313" key="15">
    <source>
        <dbReference type="EMBL" id="GBG07876.1"/>
    </source>
</evidence>
<dbReference type="EMBL" id="BDQX01000116">
    <property type="protein sequence ID" value="GBG07876.1"/>
    <property type="molecule type" value="Genomic_DNA"/>
</dbReference>
<proteinExistence type="inferred from homology"/>
<evidence type="ECO:0000313" key="16">
    <source>
        <dbReference type="Proteomes" id="UP000245202"/>
    </source>
</evidence>
<keyword evidence="16" id="KW-1185">Reference proteome</keyword>
<dbReference type="HAMAP" id="MF_01818">
    <property type="entry name" value="RNase_Z_BN"/>
    <property type="match status" value="1"/>
</dbReference>
<sequence length="321" mass="34831">MKVWFTGTGAGRPNKHRNVTGAALQLPEPHCAWWLFDAGEATQHQLMKLPLKLSKLEKIFITHLHGDHLYGLPGLLSTRSFDGGVSRLDLYGPIGLKKYIETIFQLTGTTLDYELVIHELAENASDEVVYNGPGFKVEAKPLLHRVSCFGYRITESDAPGRLLTDKLQQLGIEAGPLYGRLKRGETVTLADGRVVTPASVTDGIVPGRIVTVLGDTSPCANALLLARGADLLIHEATFAAGMEAKAHEFGHSTTSEAALAAREAGAKRLLMTHFSGRYSNEELVNLEGEARMVFPNSAAALDLGCYEILRKVSGEERGCPE</sequence>
<protein>
    <recommendedName>
        <fullName evidence="2 13">Ribonuclease Z</fullName>
        <shortName evidence="13">RNase Z</shortName>
        <ecNumber evidence="2 13">3.1.26.11</ecNumber>
    </recommendedName>
    <alternativeName>
        <fullName evidence="13">tRNA 3 endonuclease</fullName>
    </alternativeName>
    <alternativeName>
        <fullName evidence="13">tRNase Z</fullName>
    </alternativeName>
</protein>
<dbReference type="InterPro" id="IPR001279">
    <property type="entry name" value="Metallo-B-lactamas"/>
</dbReference>
<dbReference type="PANTHER" id="PTHR46018:SF2">
    <property type="entry name" value="ZINC PHOSPHODIESTERASE ELAC PROTEIN 1"/>
    <property type="match status" value="1"/>
</dbReference>
<evidence type="ECO:0000256" key="7">
    <source>
        <dbReference type="ARBA" id="ARBA00022801"/>
    </source>
</evidence>
<dbReference type="InterPro" id="IPR036866">
    <property type="entry name" value="RibonucZ/Hydroxyglut_hydro"/>
</dbReference>
<feature type="domain" description="Metallo-beta-lactamase" evidence="14">
    <location>
        <begin position="206"/>
        <end position="274"/>
    </location>
</feature>
<comment type="catalytic activity">
    <reaction evidence="11">
        <text>3',5'-cyclic UMP + H2O = UMP + H(+)</text>
        <dbReference type="Rhea" id="RHEA:70575"/>
        <dbReference type="ChEBI" id="CHEBI:15377"/>
        <dbReference type="ChEBI" id="CHEBI:15378"/>
        <dbReference type="ChEBI" id="CHEBI:57865"/>
        <dbReference type="ChEBI" id="CHEBI:184387"/>
    </reaction>
    <physiologicalReaction direction="left-to-right" evidence="11">
        <dbReference type="Rhea" id="RHEA:70576"/>
    </physiologicalReaction>
</comment>
<feature type="binding site" evidence="13">
    <location>
        <position position="67"/>
    </location>
    <ligand>
        <name>Zn(2+)</name>
        <dbReference type="ChEBI" id="CHEBI:29105"/>
        <label>2</label>
        <note>catalytic</note>
    </ligand>
</feature>
<comment type="subunit">
    <text evidence="1 13">Homodimer.</text>
</comment>
<feature type="binding site" evidence="13">
    <location>
        <position position="215"/>
    </location>
    <ligand>
        <name>Zn(2+)</name>
        <dbReference type="ChEBI" id="CHEBI:29105"/>
        <label>2</label>
        <note>catalytic</note>
    </ligand>
</feature>
<evidence type="ECO:0000256" key="4">
    <source>
        <dbReference type="ARBA" id="ARBA00022722"/>
    </source>
</evidence>
<evidence type="ECO:0000256" key="3">
    <source>
        <dbReference type="ARBA" id="ARBA00022694"/>
    </source>
</evidence>
<dbReference type="PANTHER" id="PTHR46018">
    <property type="entry name" value="ZINC PHOSPHODIESTERASE ELAC PROTEIN 1"/>
    <property type="match status" value="1"/>
</dbReference>
<keyword evidence="6 13" id="KW-0255">Endonuclease</keyword>
<dbReference type="Gene3D" id="3.60.15.10">
    <property type="entry name" value="Ribonuclease Z/Hydroxyacylglutathione hydrolase-like"/>
    <property type="match status" value="1"/>
</dbReference>
<dbReference type="AlphaFoldDB" id="A0A2R5EMH0"/>
<feature type="binding site" evidence="13">
    <location>
        <position position="63"/>
    </location>
    <ligand>
        <name>Zn(2+)</name>
        <dbReference type="ChEBI" id="CHEBI:29105"/>
        <label>1</label>
        <note>catalytic</note>
    </ligand>
</feature>
<dbReference type="GO" id="GO:0042802">
    <property type="term" value="F:identical protein binding"/>
    <property type="evidence" value="ECO:0007669"/>
    <property type="project" value="UniProtKB-ARBA"/>
</dbReference>
<feature type="binding site" evidence="13">
    <location>
        <position position="68"/>
    </location>
    <ligand>
        <name>Zn(2+)</name>
        <dbReference type="ChEBI" id="CHEBI:29105"/>
        <label>2</label>
        <note>catalytic</note>
    </ligand>
</feature>
<dbReference type="GO" id="GO:0042781">
    <property type="term" value="F:3'-tRNA processing endoribonuclease activity"/>
    <property type="evidence" value="ECO:0007669"/>
    <property type="project" value="UniProtKB-UniRule"/>
</dbReference>
<name>A0A2R5EMH0_9BACL</name>
<keyword evidence="4 13" id="KW-0540">Nuclease</keyword>
<feature type="active site" description="Proton acceptor" evidence="13">
    <location>
        <position position="67"/>
    </location>
</feature>
<accession>A0A2R5EMH0</accession>
<dbReference type="NCBIfam" id="NF000801">
    <property type="entry name" value="PRK00055.1-3"/>
    <property type="match status" value="1"/>
</dbReference>
<dbReference type="InterPro" id="IPR013471">
    <property type="entry name" value="RNase_Z/BN"/>
</dbReference>
<keyword evidence="7 13" id="KW-0378">Hydrolase</keyword>
<dbReference type="GO" id="GO:0008270">
    <property type="term" value="F:zinc ion binding"/>
    <property type="evidence" value="ECO:0007669"/>
    <property type="project" value="UniProtKB-UniRule"/>
</dbReference>
<dbReference type="Pfam" id="PF12706">
    <property type="entry name" value="Lactamase_B_2"/>
    <property type="match status" value="1"/>
</dbReference>
<feature type="binding site" evidence="13">
    <location>
        <position position="144"/>
    </location>
    <ligand>
        <name>Zn(2+)</name>
        <dbReference type="ChEBI" id="CHEBI:29105"/>
        <label>1</label>
        <note>catalytic</note>
    </ligand>
</feature>
<feature type="binding site" evidence="13">
    <location>
        <position position="273"/>
    </location>
    <ligand>
        <name>Zn(2+)</name>
        <dbReference type="ChEBI" id="CHEBI:29105"/>
        <label>2</label>
        <note>catalytic</note>
    </ligand>
</feature>
<feature type="binding site" evidence="13">
    <location>
        <position position="65"/>
    </location>
    <ligand>
        <name>Zn(2+)</name>
        <dbReference type="ChEBI" id="CHEBI:29105"/>
        <label>1</label>
        <note>catalytic</note>
    </ligand>
</feature>
<reference evidence="15 16" key="1">
    <citation type="submission" date="2017-08" db="EMBL/GenBank/DDBJ databases">
        <title>Substantial Increase in Enzyme Production by Combined Drug-Resistance Mutations in Paenibacillus agaridevorans.</title>
        <authorList>
            <person name="Tanaka Y."/>
            <person name="Funane K."/>
            <person name="Hosaka T."/>
            <person name="Shiwa Y."/>
            <person name="Fujita N."/>
            <person name="Miyazaki T."/>
            <person name="Yoshikawa H."/>
            <person name="Murakami K."/>
            <person name="Kasahara K."/>
            <person name="Inaoka T."/>
            <person name="Hiraga Y."/>
            <person name="Ochi K."/>
        </authorList>
    </citation>
    <scope>NUCLEOTIDE SEQUENCE [LARGE SCALE GENOMIC DNA]</scope>
    <source>
        <strain evidence="15 16">T-3040</strain>
    </source>
</reference>
<evidence type="ECO:0000256" key="8">
    <source>
        <dbReference type="ARBA" id="ARBA00022833"/>
    </source>
</evidence>
<comment type="cofactor">
    <cofactor evidence="13">
        <name>Zn(2+)</name>
        <dbReference type="ChEBI" id="CHEBI:29105"/>
    </cofactor>
    <text evidence="13">Binds 2 Zn(2+) ions.</text>
</comment>
<keyword evidence="5 13" id="KW-0479">Metal-binding</keyword>
<keyword evidence="8 13" id="KW-0862">Zinc</keyword>
<feature type="binding site" evidence="13">
    <location>
        <position position="215"/>
    </location>
    <ligand>
        <name>Zn(2+)</name>
        <dbReference type="ChEBI" id="CHEBI:29105"/>
        <label>1</label>
        <note>catalytic</note>
    </ligand>
</feature>
<evidence type="ECO:0000256" key="2">
    <source>
        <dbReference type="ARBA" id="ARBA00012477"/>
    </source>
</evidence>
<gene>
    <name evidence="13" type="primary">rnz</name>
    <name evidence="15" type="ORF">PAT3040_02439</name>
</gene>
<dbReference type="NCBIfam" id="TIGR02651">
    <property type="entry name" value="RNase_Z"/>
    <property type="match status" value="1"/>
</dbReference>
<evidence type="ECO:0000256" key="5">
    <source>
        <dbReference type="ARBA" id="ARBA00022723"/>
    </source>
</evidence>
<comment type="function">
    <text evidence="10">Counteracts the endogenous Pycsar antiviral defense system. Phosphodiesterase that enables metal-dependent hydrolysis of host cyclic nucleotide Pycsar defense signals such as cCMP and cUMP.</text>
</comment>
<organism evidence="15 16">
    <name type="scientific">Paenibacillus agaridevorans</name>
    <dbReference type="NCBI Taxonomy" id="171404"/>
    <lineage>
        <taxon>Bacteria</taxon>
        <taxon>Bacillati</taxon>
        <taxon>Bacillota</taxon>
        <taxon>Bacilli</taxon>
        <taxon>Bacillales</taxon>
        <taxon>Paenibacillaceae</taxon>
        <taxon>Paenibacillus</taxon>
    </lineage>
</organism>
<evidence type="ECO:0000256" key="11">
    <source>
        <dbReference type="ARBA" id="ARBA00048505"/>
    </source>
</evidence>
<evidence type="ECO:0000256" key="13">
    <source>
        <dbReference type="HAMAP-Rule" id="MF_01818"/>
    </source>
</evidence>
<comment type="similarity">
    <text evidence="13">Belongs to the RNase Z family.</text>
</comment>
<evidence type="ECO:0000256" key="12">
    <source>
        <dbReference type="ARBA" id="ARBA00057812"/>
    </source>
</evidence>
<evidence type="ECO:0000259" key="14">
    <source>
        <dbReference type="Pfam" id="PF12706"/>
    </source>
</evidence>
<evidence type="ECO:0000256" key="1">
    <source>
        <dbReference type="ARBA" id="ARBA00011738"/>
    </source>
</evidence>
<dbReference type="CDD" id="cd07717">
    <property type="entry name" value="RNaseZ_ZiPD-like_MBL-fold"/>
    <property type="match status" value="1"/>
</dbReference>
<comment type="catalytic activity">
    <reaction evidence="9">
        <text>3',5'-cyclic CMP + H2O = CMP + H(+)</text>
        <dbReference type="Rhea" id="RHEA:72675"/>
        <dbReference type="ChEBI" id="CHEBI:15377"/>
        <dbReference type="ChEBI" id="CHEBI:15378"/>
        <dbReference type="ChEBI" id="CHEBI:58003"/>
        <dbReference type="ChEBI" id="CHEBI:60377"/>
    </reaction>
    <physiologicalReaction direction="left-to-right" evidence="9">
        <dbReference type="Rhea" id="RHEA:72676"/>
    </physiologicalReaction>
</comment>
<evidence type="ECO:0000256" key="6">
    <source>
        <dbReference type="ARBA" id="ARBA00022759"/>
    </source>
</evidence>